<evidence type="ECO:0000256" key="1">
    <source>
        <dbReference type="SAM" id="SignalP"/>
    </source>
</evidence>
<dbReference type="Proteomes" id="UP000243688">
    <property type="component" value="Unassembled WGS sequence"/>
</dbReference>
<evidence type="ECO:0000313" key="2">
    <source>
        <dbReference type="EMBL" id="PDO09243.1"/>
    </source>
</evidence>
<comment type="caution">
    <text evidence="2">The sequence shown here is derived from an EMBL/GenBank/DDBJ whole genome shotgun (WGS) entry which is preliminary data.</text>
</comment>
<organism evidence="2 3">
    <name type="scientific">Candidatus Reconcilbacillus cellulovorans</name>
    <dbReference type="NCBI Taxonomy" id="1906605"/>
    <lineage>
        <taxon>Bacteria</taxon>
        <taxon>Bacillati</taxon>
        <taxon>Bacillota</taxon>
        <taxon>Bacilli</taxon>
        <taxon>Bacillales</taxon>
        <taxon>Paenibacillaceae</taxon>
        <taxon>Candidatus Reconcilbacillus</taxon>
    </lineage>
</organism>
<keyword evidence="1" id="KW-0732">Signal</keyword>
<evidence type="ECO:0000313" key="3">
    <source>
        <dbReference type="Proteomes" id="UP000243688"/>
    </source>
</evidence>
<name>A0A2A6DWY0_9BACL</name>
<sequence>MKMRKTTKISFYLLILALISIPAYLFADENKAPHPEKNRIHRLTVASLDRLPAEYPELRRMPDGSTIKTWHDGQGRDITLNETVTAVPMPDLFTDEVLGSKTKRTKRITLADGTQALYYADEIDSGGKQVKFHNVAWSKPAQWNGRVEGAPVTYYSFILSFTEGFSEQEVLDIVNHITYTEEEAELSGLKP</sequence>
<dbReference type="EMBL" id="MOXJ01000053">
    <property type="protein sequence ID" value="PDO09243.1"/>
    <property type="molecule type" value="Genomic_DNA"/>
</dbReference>
<reference evidence="2 3" key="1">
    <citation type="submission" date="2016-12" db="EMBL/GenBank/DDBJ databases">
        <title>Candidatus Reconcilibacillus cellulovorans genome.</title>
        <authorList>
            <person name="Kolinko S."/>
            <person name="Wu Y.-W."/>
            <person name="Tachea F."/>
            <person name="Denzel E."/>
            <person name="Hiras J."/>
            <person name="Baecker N."/>
            <person name="Chan L.J."/>
            <person name="Eichorst S.A."/>
            <person name="Frey D."/>
            <person name="Adams P.D."/>
            <person name="Pray T."/>
            <person name="Tanjore D."/>
            <person name="Petzold C.J."/>
            <person name="Gladden J.M."/>
            <person name="Simmons B.A."/>
            <person name="Singer S.W."/>
        </authorList>
    </citation>
    <scope>NUCLEOTIDE SEQUENCE [LARGE SCALE GENOMIC DNA]</scope>
    <source>
        <strain evidence="2">JTherm</strain>
    </source>
</reference>
<feature type="signal peptide" evidence="1">
    <location>
        <begin position="1"/>
        <end position="27"/>
    </location>
</feature>
<feature type="chain" id="PRO_5018297196" evidence="1">
    <location>
        <begin position="28"/>
        <end position="191"/>
    </location>
</feature>
<proteinExistence type="predicted"/>
<protein>
    <submittedName>
        <fullName evidence="2">Uncharacterized protein</fullName>
    </submittedName>
</protein>
<dbReference type="AlphaFoldDB" id="A0A2A6DWY0"/>
<gene>
    <name evidence="2" type="ORF">BLM47_13660</name>
</gene>
<accession>A0A2A6DWY0</accession>